<dbReference type="AlphaFoldDB" id="A0A2H3BWT2"/>
<dbReference type="Proteomes" id="UP000218334">
    <property type="component" value="Unassembled WGS sequence"/>
</dbReference>
<keyword evidence="2" id="KW-1185">Reference proteome</keyword>
<sequence length="68" mass="7897">MASILYACLQLEWDPESPDLGSPRYLRLRDLFNHTVEFAFQHRLCGPPHGCTRRRIPFRIGSVGQLQE</sequence>
<organism evidence="1 2">
    <name type="scientific">Armillaria solidipes</name>
    <dbReference type="NCBI Taxonomy" id="1076256"/>
    <lineage>
        <taxon>Eukaryota</taxon>
        <taxon>Fungi</taxon>
        <taxon>Dikarya</taxon>
        <taxon>Basidiomycota</taxon>
        <taxon>Agaricomycotina</taxon>
        <taxon>Agaricomycetes</taxon>
        <taxon>Agaricomycetidae</taxon>
        <taxon>Agaricales</taxon>
        <taxon>Marasmiineae</taxon>
        <taxon>Physalacriaceae</taxon>
        <taxon>Armillaria</taxon>
    </lineage>
</organism>
<reference evidence="2" key="1">
    <citation type="journal article" date="2017" name="Nat. Ecol. Evol.">
        <title>Genome expansion and lineage-specific genetic innovations in the forest pathogenic fungi Armillaria.</title>
        <authorList>
            <person name="Sipos G."/>
            <person name="Prasanna A.N."/>
            <person name="Walter M.C."/>
            <person name="O'Connor E."/>
            <person name="Balint B."/>
            <person name="Krizsan K."/>
            <person name="Kiss B."/>
            <person name="Hess J."/>
            <person name="Varga T."/>
            <person name="Slot J."/>
            <person name="Riley R."/>
            <person name="Boka B."/>
            <person name="Rigling D."/>
            <person name="Barry K."/>
            <person name="Lee J."/>
            <person name="Mihaltcheva S."/>
            <person name="LaButti K."/>
            <person name="Lipzen A."/>
            <person name="Waldron R."/>
            <person name="Moloney N.M."/>
            <person name="Sperisen C."/>
            <person name="Kredics L."/>
            <person name="Vagvoelgyi C."/>
            <person name="Patrignani A."/>
            <person name="Fitzpatrick D."/>
            <person name="Nagy I."/>
            <person name="Doyle S."/>
            <person name="Anderson J.B."/>
            <person name="Grigoriev I.V."/>
            <person name="Gueldener U."/>
            <person name="Muensterkoetter M."/>
            <person name="Nagy L.G."/>
        </authorList>
    </citation>
    <scope>NUCLEOTIDE SEQUENCE [LARGE SCALE GENOMIC DNA]</scope>
    <source>
        <strain evidence="2">28-4</strain>
    </source>
</reference>
<evidence type="ECO:0000313" key="1">
    <source>
        <dbReference type="EMBL" id="PBK67506.1"/>
    </source>
</evidence>
<name>A0A2H3BWT2_9AGAR</name>
<dbReference type="EMBL" id="KZ293436">
    <property type="protein sequence ID" value="PBK67506.1"/>
    <property type="molecule type" value="Genomic_DNA"/>
</dbReference>
<accession>A0A2H3BWT2</accession>
<evidence type="ECO:0000313" key="2">
    <source>
        <dbReference type="Proteomes" id="UP000218334"/>
    </source>
</evidence>
<protein>
    <submittedName>
        <fullName evidence="1">Uncharacterized protein</fullName>
    </submittedName>
</protein>
<gene>
    <name evidence="1" type="ORF">ARMSODRAFT_959094</name>
</gene>
<proteinExistence type="predicted"/>